<evidence type="ECO:0000313" key="1">
    <source>
        <dbReference type="EMBL" id="AZS51293.1"/>
    </source>
</evidence>
<dbReference type="KEGG" id="emo:DM558_11145"/>
<accession>A0A3Q9JLX2</accession>
<organism evidence="1 2">
    <name type="scientific">Entomomonas moraniae</name>
    <dbReference type="NCBI Taxonomy" id="2213226"/>
    <lineage>
        <taxon>Bacteria</taxon>
        <taxon>Pseudomonadati</taxon>
        <taxon>Pseudomonadota</taxon>
        <taxon>Gammaproteobacteria</taxon>
        <taxon>Pseudomonadales</taxon>
        <taxon>Pseudomonadaceae</taxon>
        <taxon>Entomomonas</taxon>
    </lineage>
</organism>
<evidence type="ECO:0000313" key="2">
    <source>
        <dbReference type="Proteomes" id="UP000273143"/>
    </source>
</evidence>
<gene>
    <name evidence="1" type="ORF">DM558_11145</name>
</gene>
<sequence length="222" mass="25442">MPLEALYAYPEQAKLGRILPKNKLYEQIKPNQALKNLFITQIEQIQWQYVLASRTINLIHSSPVPEIQVFTLTLKGQQLDLTTLKAIDQVIKFPTLFEVVKGDQAQLIAAYKRPNEVDNNKWVISDYFLSPWLSITSARQALPVAVTLAHLYQQIIHSLLPYVAKPTEQLEDTIERISQINSKTKQLSQAENRLLKEKQFNKKLLINSKIKQLQQEIAGLIG</sequence>
<dbReference type="Pfam" id="PF14335">
    <property type="entry name" value="DUF4391"/>
    <property type="match status" value="1"/>
</dbReference>
<reference evidence="2" key="1">
    <citation type="submission" date="2018-06" db="EMBL/GenBank/DDBJ databases">
        <title>Complete genome of Pseudomonas insecticola strain QZS01.</title>
        <authorList>
            <person name="Wang J."/>
            <person name="Su Q."/>
        </authorList>
    </citation>
    <scope>NUCLEOTIDE SEQUENCE [LARGE SCALE GENOMIC DNA]</scope>
    <source>
        <strain evidence="2">QZS01</strain>
    </source>
</reference>
<dbReference type="Proteomes" id="UP000273143">
    <property type="component" value="Chromosome"/>
</dbReference>
<dbReference type="AlphaFoldDB" id="A0A3Q9JLX2"/>
<dbReference type="InterPro" id="IPR025503">
    <property type="entry name" value="DUF4391"/>
</dbReference>
<keyword evidence="2" id="KW-1185">Reference proteome</keyword>
<proteinExistence type="predicted"/>
<dbReference type="RefSeq" id="WP_127164060.1">
    <property type="nucleotide sequence ID" value="NZ_CP029822.1"/>
</dbReference>
<dbReference type="EMBL" id="CP029822">
    <property type="protein sequence ID" value="AZS51293.1"/>
    <property type="molecule type" value="Genomic_DNA"/>
</dbReference>
<protein>
    <submittedName>
        <fullName evidence="1">DUF4391 domain-containing protein</fullName>
    </submittedName>
</protein>
<name>A0A3Q9JLX2_9GAMM</name>